<accession>W6AAG0</accession>
<dbReference type="InterPro" id="IPR000055">
    <property type="entry name" value="Restrct_endonuc_typeI_TRD"/>
</dbReference>
<dbReference type="InterPro" id="IPR044946">
    <property type="entry name" value="Restrct_endonuc_typeI_TRD_sf"/>
</dbReference>
<comment type="similarity">
    <text evidence="1">Belongs to the type-I restriction system S methylase family.</text>
</comment>
<evidence type="ECO:0000256" key="3">
    <source>
        <dbReference type="ARBA" id="ARBA00023125"/>
    </source>
</evidence>
<dbReference type="PATRIC" id="fig|1276257.3.peg.432"/>
<comment type="subunit">
    <text evidence="4">The methyltransferase is composed of M and S polypeptides.</text>
</comment>
<dbReference type="KEGG" id="ssab:SSABA_v1c04210"/>
<reference evidence="6 7" key="1">
    <citation type="journal article" date="2014" name="Genome Biol. Evol.">
        <title>Molecular evolution of the substrate utilization strategies and putative virulence factors in mosquito-associated Spiroplasma species.</title>
        <authorList>
            <person name="Chang T.H."/>
            <person name="Lo W.S."/>
            <person name="Ku C."/>
            <person name="Chen L.L."/>
            <person name="Kuo C.H."/>
        </authorList>
    </citation>
    <scope>NUCLEOTIDE SEQUENCE [LARGE SCALE GENOMIC DNA]</scope>
    <source>
        <strain evidence="6">Ar-1343</strain>
    </source>
</reference>
<dbReference type="Pfam" id="PF01420">
    <property type="entry name" value="Methylase_S"/>
    <property type="match status" value="1"/>
</dbReference>
<dbReference type="GO" id="GO:0009307">
    <property type="term" value="P:DNA restriction-modification system"/>
    <property type="evidence" value="ECO:0007669"/>
    <property type="project" value="UniProtKB-KW"/>
</dbReference>
<dbReference type="PANTHER" id="PTHR43140">
    <property type="entry name" value="TYPE-1 RESTRICTION ENZYME ECOKI SPECIFICITY PROTEIN"/>
    <property type="match status" value="1"/>
</dbReference>
<dbReference type="STRING" id="1276257.SSABA_v1c04210"/>
<gene>
    <name evidence="6" type="ORF">SSABA_v1c04210</name>
</gene>
<evidence type="ECO:0000259" key="5">
    <source>
        <dbReference type="Pfam" id="PF01420"/>
    </source>
</evidence>
<evidence type="ECO:0000313" key="6">
    <source>
        <dbReference type="EMBL" id="AHI53830.1"/>
    </source>
</evidence>
<dbReference type="GO" id="GO:0003677">
    <property type="term" value="F:DNA binding"/>
    <property type="evidence" value="ECO:0007669"/>
    <property type="project" value="UniProtKB-KW"/>
</dbReference>
<organism evidence="6 7">
    <name type="scientific">Spiroplasma sabaudiense Ar-1343</name>
    <dbReference type="NCBI Taxonomy" id="1276257"/>
    <lineage>
        <taxon>Bacteria</taxon>
        <taxon>Bacillati</taxon>
        <taxon>Mycoplasmatota</taxon>
        <taxon>Mollicutes</taxon>
        <taxon>Entomoplasmatales</taxon>
        <taxon>Spiroplasmataceae</taxon>
        <taxon>Spiroplasma</taxon>
    </lineage>
</organism>
<dbReference type="REBASE" id="78885">
    <property type="entry name" value="S1.Ssa1343ORF4200P"/>
</dbReference>
<name>W6AAG0_9MOLU</name>
<dbReference type="eggNOG" id="COG0732">
    <property type="taxonomic scope" value="Bacteria"/>
</dbReference>
<proteinExistence type="inferred from homology"/>
<sequence>MAIYKLGEISIMCRGGGKFQKKDLKKTGEFLALHYGKTYKCELVDESFPHKVDKKFYHEKSVINQSTVLVSTSETIKDLGHSYFINSSIYGILGGEQISIKGIENFIIDKFLFYLIKKNKNKFHKYATGLKVFRIKIVDIREIIFNVPSLEEQQNIIDIIEPIESLFLKFSQCVRIDTFDNTKKDLKNIIDIIEPIEKIESYIIKIINLIKNYLVSYYNSINTEEVFFYDIITLQNNKWNEQSEYIATNAIGEFSIDLNKIIDINSIKPSRADVSPANNSFIISKLLGENKVFYFSKAPEEVFSTGFFNFQTLYNDQIAGFLMSKHFKEQKEKLSSGTTMQAINLSNLKLIKMKKPLQYNEQNIVDKIEKLISIKNKLNLLKERLIKLLIK</sequence>
<evidence type="ECO:0000256" key="1">
    <source>
        <dbReference type="ARBA" id="ARBA00010923"/>
    </source>
</evidence>
<dbReference type="AlphaFoldDB" id="W6AAG0"/>
<dbReference type="Gene3D" id="3.90.220.20">
    <property type="entry name" value="DNA methylase specificity domains"/>
    <property type="match status" value="2"/>
</dbReference>
<dbReference type="InterPro" id="IPR051212">
    <property type="entry name" value="Type-I_RE_S_subunit"/>
</dbReference>
<keyword evidence="2" id="KW-0680">Restriction system</keyword>
<dbReference type="EMBL" id="CP006934">
    <property type="protein sequence ID" value="AHI53830.1"/>
    <property type="molecule type" value="Genomic_DNA"/>
</dbReference>
<evidence type="ECO:0000256" key="2">
    <source>
        <dbReference type="ARBA" id="ARBA00022747"/>
    </source>
</evidence>
<keyword evidence="6" id="KW-0255">Endonuclease</keyword>
<dbReference type="GO" id="GO:0004519">
    <property type="term" value="F:endonuclease activity"/>
    <property type="evidence" value="ECO:0007669"/>
    <property type="project" value="UniProtKB-KW"/>
</dbReference>
<keyword evidence="6" id="KW-0378">Hydrolase</keyword>
<protein>
    <submittedName>
        <fullName evidence="6">Restriction endonuclease</fullName>
    </submittedName>
</protein>
<evidence type="ECO:0000256" key="4">
    <source>
        <dbReference type="ARBA" id="ARBA00038652"/>
    </source>
</evidence>
<keyword evidence="6" id="KW-0540">Nuclease</keyword>
<keyword evidence="3" id="KW-0238">DNA-binding</keyword>
<dbReference type="PANTHER" id="PTHR43140:SF1">
    <property type="entry name" value="TYPE I RESTRICTION ENZYME ECOKI SPECIFICITY SUBUNIT"/>
    <property type="match status" value="1"/>
</dbReference>
<dbReference type="RefSeq" id="WP_084655741.1">
    <property type="nucleotide sequence ID" value="NZ_CP006934.1"/>
</dbReference>
<keyword evidence="7" id="KW-1185">Reference proteome</keyword>
<evidence type="ECO:0000313" key="7">
    <source>
        <dbReference type="Proteomes" id="UP000019265"/>
    </source>
</evidence>
<feature type="domain" description="Type I restriction modification DNA specificity" evidence="5">
    <location>
        <begin position="3"/>
        <end position="165"/>
    </location>
</feature>
<dbReference type="HOGENOM" id="CLU_705774_0_0_14"/>
<dbReference type="Proteomes" id="UP000019265">
    <property type="component" value="Chromosome"/>
</dbReference>
<dbReference type="SUPFAM" id="SSF116734">
    <property type="entry name" value="DNA methylase specificity domain"/>
    <property type="match status" value="2"/>
</dbReference>